<dbReference type="InterPro" id="IPR011990">
    <property type="entry name" value="TPR-like_helical_dom_sf"/>
</dbReference>
<accession>A0A6A6TVW5</accession>
<sequence>MEDSSPRSWAMPSPVLFFSPVNRLVEPQATEAPPNMTAPISAAEYSTGLPSNLLSFNDRIALTASAQARQMRTSQASASAGLRSKYQDLNWSGRKKELKTLWLRQNKRLEDVMQIMSERGFVASRKAYKEQFGAWKWKKNLPARHAEWIVRKADQRKRDDGSETVFLYGGLQYDKQRAANSAKRSKKTSSDVEMLDMETPASISYETPASNAPYSPGTRRKAPSSVDSTASTPEPIAEDSDESGSVSELLALRWEGYSASDLMEMKTTAENFLREGQVSSAEDLLVDVLAGLSYIFGATHEDTILVAWKLATLYVESERDSEADKIIDDILHHHVKSFGLEHKRTRQLVLDVVGLLNGWNRQKEALALLSRAKEIQDSYEATAPMNAGRQASKKRISSRGNHVQQLSQSIRLEGGDSSKIENAIKVAQAHSSTTDSNTNELLKTIIEHCRQRPVEFAMQHLQAHTELLRLFKKQDAVVANVPTFQAAVRAFETATRFCTWDPESMKSLQMLETFMELAAAMLNAGFDSEAGTILRMVSQKAEAMFHEFERTIWVLISIGLIYQRYRTWLMASPWFQHALSLAYLIYDHNDGVIRSLEAAERNKRFSYVSDEGRPFKTIFGVQGLIVRPMRLHLE</sequence>
<keyword evidence="4" id="KW-1185">Reference proteome</keyword>
<dbReference type="PANTHER" id="PTHR38788">
    <property type="entry name" value="CLR5 DOMAIN-CONTAINING PROTEIN"/>
    <property type="match status" value="1"/>
</dbReference>
<proteinExistence type="predicted"/>
<dbReference type="EMBL" id="MU004246">
    <property type="protein sequence ID" value="KAF2663287.1"/>
    <property type="molecule type" value="Genomic_DNA"/>
</dbReference>
<evidence type="ECO:0000259" key="2">
    <source>
        <dbReference type="Pfam" id="PF14420"/>
    </source>
</evidence>
<dbReference type="AlphaFoldDB" id="A0A6A6TVW5"/>
<dbReference type="PANTHER" id="PTHR38788:SF3">
    <property type="entry name" value="CLR5 DOMAIN-CONTAINING PROTEIN"/>
    <property type="match status" value="1"/>
</dbReference>
<name>A0A6A6TVW5_9PEZI</name>
<reference evidence="3" key="1">
    <citation type="journal article" date="2020" name="Stud. Mycol.">
        <title>101 Dothideomycetes genomes: a test case for predicting lifestyles and emergence of pathogens.</title>
        <authorList>
            <person name="Haridas S."/>
            <person name="Albert R."/>
            <person name="Binder M."/>
            <person name="Bloem J."/>
            <person name="Labutti K."/>
            <person name="Salamov A."/>
            <person name="Andreopoulos B."/>
            <person name="Baker S."/>
            <person name="Barry K."/>
            <person name="Bills G."/>
            <person name="Bluhm B."/>
            <person name="Cannon C."/>
            <person name="Castanera R."/>
            <person name="Culley D."/>
            <person name="Daum C."/>
            <person name="Ezra D."/>
            <person name="Gonzalez J."/>
            <person name="Henrissat B."/>
            <person name="Kuo A."/>
            <person name="Liang C."/>
            <person name="Lipzen A."/>
            <person name="Lutzoni F."/>
            <person name="Magnuson J."/>
            <person name="Mondo S."/>
            <person name="Nolan M."/>
            <person name="Ohm R."/>
            <person name="Pangilinan J."/>
            <person name="Park H.-J."/>
            <person name="Ramirez L."/>
            <person name="Alfaro M."/>
            <person name="Sun H."/>
            <person name="Tritt A."/>
            <person name="Yoshinaga Y."/>
            <person name="Zwiers L.-H."/>
            <person name="Turgeon B."/>
            <person name="Goodwin S."/>
            <person name="Spatafora J."/>
            <person name="Crous P."/>
            <person name="Grigoriev I."/>
        </authorList>
    </citation>
    <scope>NUCLEOTIDE SEQUENCE</scope>
    <source>
        <strain evidence="3">CBS 115976</strain>
    </source>
</reference>
<dbReference type="OrthoDB" id="5308957at2759"/>
<dbReference type="Proteomes" id="UP000799302">
    <property type="component" value="Unassembled WGS sequence"/>
</dbReference>
<dbReference type="Gene3D" id="1.25.40.10">
    <property type="entry name" value="Tetratricopeptide repeat domain"/>
    <property type="match status" value="1"/>
</dbReference>
<organism evidence="3 4">
    <name type="scientific">Microthyrium microscopicum</name>
    <dbReference type="NCBI Taxonomy" id="703497"/>
    <lineage>
        <taxon>Eukaryota</taxon>
        <taxon>Fungi</taxon>
        <taxon>Dikarya</taxon>
        <taxon>Ascomycota</taxon>
        <taxon>Pezizomycotina</taxon>
        <taxon>Dothideomycetes</taxon>
        <taxon>Dothideomycetes incertae sedis</taxon>
        <taxon>Microthyriales</taxon>
        <taxon>Microthyriaceae</taxon>
        <taxon>Microthyrium</taxon>
    </lineage>
</organism>
<evidence type="ECO:0000256" key="1">
    <source>
        <dbReference type="SAM" id="MobiDB-lite"/>
    </source>
</evidence>
<protein>
    <recommendedName>
        <fullName evidence="2">Clr5 domain-containing protein</fullName>
    </recommendedName>
</protein>
<evidence type="ECO:0000313" key="3">
    <source>
        <dbReference type="EMBL" id="KAF2663287.1"/>
    </source>
</evidence>
<gene>
    <name evidence="3" type="ORF">BT63DRAFT_123791</name>
</gene>
<evidence type="ECO:0000313" key="4">
    <source>
        <dbReference type="Proteomes" id="UP000799302"/>
    </source>
</evidence>
<feature type="domain" description="Clr5" evidence="2">
    <location>
        <begin position="90"/>
        <end position="139"/>
    </location>
</feature>
<dbReference type="InterPro" id="IPR025676">
    <property type="entry name" value="Clr5_dom"/>
</dbReference>
<feature type="region of interest" description="Disordered" evidence="1">
    <location>
        <begin position="178"/>
        <end position="244"/>
    </location>
</feature>
<dbReference type="Pfam" id="PF14420">
    <property type="entry name" value="Clr5"/>
    <property type="match status" value="1"/>
</dbReference>
<feature type="compositionally biased region" description="Polar residues" evidence="1">
    <location>
        <begin position="201"/>
        <end position="213"/>
    </location>
</feature>